<dbReference type="AlphaFoldDB" id="A0AAU1U430"/>
<gene>
    <name evidence="1" type="ORF">OHU69_11690</name>
</gene>
<name>A0AAU1U430_9ACTN</name>
<evidence type="ECO:0000313" key="1">
    <source>
        <dbReference type="EMBL" id="WTS11646.1"/>
    </source>
</evidence>
<proteinExistence type="predicted"/>
<dbReference type="EMBL" id="CP108195">
    <property type="protein sequence ID" value="WTS11646.1"/>
    <property type="molecule type" value="Genomic_DNA"/>
</dbReference>
<sequence>MNDAANSLYEANPADAYPVIEWIKRTGASVDETLAAWKDGKLAELPVGRAWDVVRIPTFEGWEVVRQLCALRLTLGPVLHTQLGVEVLVPVGSAEDWDCPGFTVLVVGDTIDVPHPAVVPPHTQNARSWISAPRGEPTLTDAADLYGAYLSATATMTRTSRPGR</sequence>
<organism evidence="1">
    <name type="scientific">Streptomyces sp. NBC_00119</name>
    <dbReference type="NCBI Taxonomy" id="2975659"/>
    <lineage>
        <taxon>Bacteria</taxon>
        <taxon>Bacillati</taxon>
        <taxon>Actinomycetota</taxon>
        <taxon>Actinomycetes</taxon>
        <taxon>Kitasatosporales</taxon>
        <taxon>Streptomycetaceae</taxon>
        <taxon>Streptomyces</taxon>
    </lineage>
</organism>
<protein>
    <submittedName>
        <fullName evidence="1">Uncharacterized protein</fullName>
    </submittedName>
</protein>
<reference evidence="1" key="1">
    <citation type="submission" date="2022-10" db="EMBL/GenBank/DDBJ databases">
        <title>The complete genomes of actinobacterial strains from the NBC collection.</title>
        <authorList>
            <person name="Joergensen T.S."/>
            <person name="Alvarez Arevalo M."/>
            <person name="Sterndorff E.B."/>
            <person name="Faurdal D."/>
            <person name="Vuksanovic O."/>
            <person name="Mourched A.-S."/>
            <person name="Charusanti P."/>
            <person name="Shaw S."/>
            <person name="Blin K."/>
            <person name="Weber T."/>
        </authorList>
    </citation>
    <scope>NUCLEOTIDE SEQUENCE</scope>
    <source>
        <strain evidence="1">NBC_00119</strain>
    </source>
</reference>
<accession>A0AAU1U430</accession>